<sequence>MSNPASNTELRDATPETGVPAAREPRGARRKRETRLRLLSAALRLMAEKGMEGVAINEITEAADVGLGSFYNHFESKEAIHAALSDWVFEEFADNLDRLTSELTDPAEVVAVSVRHTLLRAQREPVWGRFLIREGLSARALNRGLGPRLLRDIQKGIACKRFSADDPFMSVLTVGGAVLAAAAVELHVSSPGTPPGDASVLAGFTEDRFAERAAASLLQTLGLARNEAVDVANRPLPAPLATG</sequence>
<dbReference type="InterPro" id="IPR001647">
    <property type="entry name" value="HTH_TetR"/>
</dbReference>
<evidence type="ECO:0000256" key="3">
    <source>
        <dbReference type="SAM" id="MobiDB-lite"/>
    </source>
</evidence>
<accession>A0A9X1RIL7</accession>
<evidence type="ECO:0000256" key="2">
    <source>
        <dbReference type="PROSITE-ProRule" id="PRU00335"/>
    </source>
</evidence>
<dbReference type="Pfam" id="PF00440">
    <property type="entry name" value="TetR_N"/>
    <property type="match status" value="1"/>
</dbReference>
<name>A0A9X1RIL7_9BURK</name>
<dbReference type="GO" id="GO:0003677">
    <property type="term" value="F:DNA binding"/>
    <property type="evidence" value="ECO:0007669"/>
    <property type="project" value="UniProtKB-UniRule"/>
</dbReference>
<protein>
    <submittedName>
        <fullName evidence="5">TetR/AcrR family transcriptional regulator</fullName>
    </submittedName>
</protein>
<dbReference type="PANTHER" id="PTHR43479:SF11">
    <property type="entry name" value="ACREF_ENVCD OPERON REPRESSOR-RELATED"/>
    <property type="match status" value="1"/>
</dbReference>
<evidence type="ECO:0000313" key="6">
    <source>
        <dbReference type="Proteomes" id="UP001139308"/>
    </source>
</evidence>
<dbReference type="EMBL" id="JAKLJA010000004">
    <property type="protein sequence ID" value="MCG5073156.1"/>
    <property type="molecule type" value="Genomic_DNA"/>
</dbReference>
<evidence type="ECO:0000256" key="1">
    <source>
        <dbReference type="ARBA" id="ARBA00023125"/>
    </source>
</evidence>
<dbReference type="PROSITE" id="PS50977">
    <property type="entry name" value="HTH_TETR_2"/>
    <property type="match status" value="1"/>
</dbReference>
<proteinExistence type="predicted"/>
<feature type="region of interest" description="Disordered" evidence="3">
    <location>
        <begin position="1"/>
        <end position="31"/>
    </location>
</feature>
<dbReference type="SUPFAM" id="SSF46689">
    <property type="entry name" value="Homeodomain-like"/>
    <property type="match status" value="1"/>
</dbReference>
<dbReference type="PANTHER" id="PTHR43479">
    <property type="entry name" value="ACREF/ENVCD OPERON REPRESSOR-RELATED"/>
    <property type="match status" value="1"/>
</dbReference>
<dbReference type="RefSeq" id="WP_238462904.1">
    <property type="nucleotide sequence ID" value="NZ_JAKLJA010000004.1"/>
</dbReference>
<dbReference type="InterPro" id="IPR049513">
    <property type="entry name" value="TetR_C_40"/>
</dbReference>
<evidence type="ECO:0000259" key="4">
    <source>
        <dbReference type="PROSITE" id="PS50977"/>
    </source>
</evidence>
<dbReference type="InterPro" id="IPR050624">
    <property type="entry name" value="HTH-type_Tx_Regulator"/>
</dbReference>
<dbReference type="InterPro" id="IPR009057">
    <property type="entry name" value="Homeodomain-like_sf"/>
</dbReference>
<dbReference type="AlphaFoldDB" id="A0A9X1RIL7"/>
<gene>
    <name evidence="5" type="ORF">L5014_07225</name>
</gene>
<dbReference type="PRINTS" id="PR00455">
    <property type="entry name" value="HTHTETR"/>
</dbReference>
<dbReference type="Proteomes" id="UP001139308">
    <property type="component" value="Unassembled WGS sequence"/>
</dbReference>
<dbReference type="Gene3D" id="1.10.357.10">
    <property type="entry name" value="Tetracycline Repressor, domain 2"/>
    <property type="match status" value="1"/>
</dbReference>
<keyword evidence="6" id="KW-1185">Reference proteome</keyword>
<reference evidence="5" key="1">
    <citation type="submission" date="2022-01" db="EMBL/GenBank/DDBJ databases">
        <title>Genome sequence and assembly of Parabukholderia sp. RG36.</title>
        <authorList>
            <person name="Chhetri G."/>
        </authorList>
    </citation>
    <scope>NUCLEOTIDE SEQUENCE</scope>
    <source>
        <strain evidence="5">RG36</strain>
    </source>
</reference>
<organism evidence="5 6">
    <name type="scientific">Paraburkholderia tagetis</name>
    <dbReference type="NCBI Taxonomy" id="2913261"/>
    <lineage>
        <taxon>Bacteria</taxon>
        <taxon>Pseudomonadati</taxon>
        <taxon>Pseudomonadota</taxon>
        <taxon>Betaproteobacteria</taxon>
        <taxon>Burkholderiales</taxon>
        <taxon>Burkholderiaceae</taxon>
        <taxon>Paraburkholderia</taxon>
    </lineage>
</organism>
<comment type="caution">
    <text evidence="5">The sequence shown here is derived from an EMBL/GenBank/DDBJ whole genome shotgun (WGS) entry which is preliminary data.</text>
</comment>
<feature type="domain" description="HTH tetR-type" evidence="4">
    <location>
        <begin position="32"/>
        <end position="92"/>
    </location>
</feature>
<evidence type="ECO:0000313" key="5">
    <source>
        <dbReference type="EMBL" id="MCG5073156.1"/>
    </source>
</evidence>
<dbReference type="Pfam" id="PF21306">
    <property type="entry name" value="TetR_C_40"/>
    <property type="match status" value="1"/>
</dbReference>
<keyword evidence="1 2" id="KW-0238">DNA-binding</keyword>
<feature type="DNA-binding region" description="H-T-H motif" evidence="2">
    <location>
        <begin position="55"/>
        <end position="74"/>
    </location>
</feature>